<feature type="domain" description="EAL" evidence="2">
    <location>
        <begin position="254"/>
        <end position="505"/>
    </location>
</feature>
<feature type="domain" description="GGDEF" evidence="3">
    <location>
        <begin position="112"/>
        <end position="245"/>
    </location>
</feature>
<dbReference type="PANTHER" id="PTHR44757">
    <property type="entry name" value="DIGUANYLATE CYCLASE DGCP"/>
    <property type="match status" value="1"/>
</dbReference>
<keyword evidence="1" id="KW-1133">Transmembrane helix</keyword>
<name>A0ABU4RR74_9HYPH</name>
<dbReference type="EMBL" id="JAXAFJ010000011">
    <property type="protein sequence ID" value="MDX6807357.1"/>
    <property type="molecule type" value="Genomic_DNA"/>
</dbReference>
<evidence type="ECO:0000259" key="2">
    <source>
        <dbReference type="PROSITE" id="PS50883"/>
    </source>
</evidence>
<dbReference type="PROSITE" id="PS50883">
    <property type="entry name" value="EAL"/>
    <property type="match status" value="1"/>
</dbReference>
<dbReference type="InterPro" id="IPR001633">
    <property type="entry name" value="EAL_dom"/>
</dbReference>
<keyword evidence="1" id="KW-0472">Membrane</keyword>
<dbReference type="SUPFAM" id="SSF141868">
    <property type="entry name" value="EAL domain-like"/>
    <property type="match status" value="1"/>
</dbReference>
<gene>
    <name evidence="4" type="ORF">SCD90_14890</name>
</gene>
<organism evidence="4 5">
    <name type="scientific">Terrihabitans rhizophilus</name>
    <dbReference type="NCBI Taxonomy" id="3092662"/>
    <lineage>
        <taxon>Bacteria</taxon>
        <taxon>Pseudomonadati</taxon>
        <taxon>Pseudomonadota</taxon>
        <taxon>Alphaproteobacteria</taxon>
        <taxon>Hyphomicrobiales</taxon>
        <taxon>Terrihabitans</taxon>
    </lineage>
</organism>
<keyword evidence="1" id="KW-0812">Transmembrane</keyword>
<reference evidence="4 5" key="1">
    <citation type="submission" date="2023-11" db="EMBL/GenBank/DDBJ databases">
        <authorList>
            <person name="Bao R."/>
        </authorList>
    </citation>
    <scope>NUCLEOTIDE SEQUENCE [LARGE SCALE GENOMIC DNA]</scope>
    <source>
        <strain evidence="4 5">PJ23</strain>
    </source>
</reference>
<evidence type="ECO:0000313" key="4">
    <source>
        <dbReference type="EMBL" id="MDX6807357.1"/>
    </source>
</evidence>
<keyword evidence="5" id="KW-1185">Reference proteome</keyword>
<dbReference type="NCBIfam" id="TIGR00254">
    <property type="entry name" value="GGDEF"/>
    <property type="match status" value="1"/>
</dbReference>
<dbReference type="CDD" id="cd01949">
    <property type="entry name" value="GGDEF"/>
    <property type="match status" value="1"/>
</dbReference>
<accession>A0ABU4RR74</accession>
<dbReference type="Proteomes" id="UP001274321">
    <property type="component" value="Unassembled WGS sequence"/>
</dbReference>
<comment type="caution">
    <text evidence="4">The sequence shown here is derived from an EMBL/GenBank/DDBJ whole genome shotgun (WGS) entry which is preliminary data.</text>
</comment>
<dbReference type="InterPro" id="IPR000160">
    <property type="entry name" value="GGDEF_dom"/>
</dbReference>
<sequence length="513" mass="56141">MLDGIILLASTTCLFALAAHFDFAERLEDFIQDHESWQLDEIFLLAGFLSLATLIFAFRRIQDQRVEIRLRNEAESAARNLALLDPLTGLPNRRHLGEVLDNAMLQGPADGRCHAVLLIDLNGFKRVNDGFGHPAGDELLVSLSKRLSGLFKEGTFLARLGGDEFALIAFDLSGLDAATAVVRKVAMAFEEPFFAAGSEHIIGASIGIALAPQDGTLGADLLRRADIALYRSKESGGSSSCFFEESMDDLVLQRITMERDLRHAIVSGDVLSHYQPIVNLKTQQIVGFEALARWTHPTKGNMPPDRFIPIAEDTALIRDLTESLLRRACRDALEWPDHIVLSVNLSAVLLRDRTMGLRVLAILAETGLNPARLAIEITESSLVSDLELAQVVLSRLRDAGVQIALDDFGTGYSSIYHLRNFRFDKIKIDRSYVDALGGEDPENDAIVRAMLGLGQGLGLTIIAEGVENAEQRDCLIRKGCEQGQGFLFGKALSAKDVATLLADADPLRKIASL</sequence>
<dbReference type="InterPro" id="IPR043128">
    <property type="entry name" value="Rev_trsase/Diguanyl_cyclase"/>
</dbReference>
<dbReference type="CDD" id="cd01948">
    <property type="entry name" value="EAL"/>
    <property type="match status" value="1"/>
</dbReference>
<protein>
    <submittedName>
        <fullName evidence="4">EAL domain-containing protein</fullName>
    </submittedName>
</protein>
<dbReference type="SUPFAM" id="SSF55073">
    <property type="entry name" value="Nucleotide cyclase"/>
    <property type="match status" value="1"/>
</dbReference>
<evidence type="ECO:0000313" key="5">
    <source>
        <dbReference type="Proteomes" id="UP001274321"/>
    </source>
</evidence>
<dbReference type="Pfam" id="PF00990">
    <property type="entry name" value="GGDEF"/>
    <property type="match status" value="1"/>
</dbReference>
<dbReference type="SMART" id="SM00052">
    <property type="entry name" value="EAL"/>
    <property type="match status" value="1"/>
</dbReference>
<dbReference type="PROSITE" id="PS50887">
    <property type="entry name" value="GGDEF"/>
    <property type="match status" value="1"/>
</dbReference>
<evidence type="ECO:0000259" key="3">
    <source>
        <dbReference type="PROSITE" id="PS50887"/>
    </source>
</evidence>
<dbReference type="SMART" id="SM00267">
    <property type="entry name" value="GGDEF"/>
    <property type="match status" value="1"/>
</dbReference>
<dbReference type="PANTHER" id="PTHR44757:SF2">
    <property type="entry name" value="BIOFILM ARCHITECTURE MAINTENANCE PROTEIN MBAA"/>
    <property type="match status" value="1"/>
</dbReference>
<dbReference type="Gene3D" id="3.20.20.450">
    <property type="entry name" value="EAL domain"/>
    <property type="match status" value="1"/>
</dbReference>
<proteinExistence type="predicted"/>
<dbReference type="InterPro" id="IPR029787">
    <property type="entry name" value="Nucleotide_cyclase"/>
</dbReference>
<dbReference type="InterPro" id="IPR052155">
    <property type="entry name" value="Biofilm_reg_signaling"/>
</dbReference>
<dbReference type="Gene3D" id="3.30.70.270">
    <property type="match status" value="1"/>
</dbReference>
<feature type="transmembrane region" description="Helical" evidence="1">
    <location>
        <begin position="42"/>
        <end position="61"/>
    </location>
</feature>
<dbReference type="Pfam" id="PF00563">
    <property type="entry name" value="EAL"/>
    <property type="match status" value="1"/>
</dbReference>
<dbReference type="InterPro" id="IPR035919">
    <property type="entry name" value="EAL_sf"/>
</dbReference>
<evidence type="ECO:0000256" key="1">
    <source>
        <dbReference type="SAM" id="Phobius"/>
    </source>
</evidence>